<reference evidence="15 16" key="1">
    <citation type="submission" date="2024-09" db="EMBL/GenBank/DDBJ databases">
        <authorList>
            <person name="Sun Q."/>
            <person name="Mori K."/>
        </authorList>
    </citation>
    <scope>NUCLEOTIDE SEQUENCE [LARGE SCALE GENOMIC DNA]</scope>
    <source>
        <strain evidence="15 16">CCM 3426</strain>
    </source>
</reference>
<feature type="region of interest" description="Disordered" evidence="10">
    <location>
        <begin position="237"/>
        <end position="264"/>
    </location>
</feature>
<name>A0ABV5I6C5_9ACTN</name>
<evidence type="ECO:0000256" key="2">
    <source>
        <dbReference type="ARBA" id="ARBA00012438"/>
    </source>
</evidence>
<evidence type="ECO:0000313" key="15">
    <source>
        <dbReference type="EMBL" id="MFB9199882.1"/>
    </source>
</evidence>
<keyword evidence="7" id="KW-0067">ATP-binding</keyword>
<feature type="transmembrane region" description="Helical" evidence="11">
    <location>
        <begin position="95"/>
        <end position="113"/>
    </location>
</feature>
<keyword evidence="11" id="KW-1133">Transmembrane helix</keyword>
<keyword evidence="8" id="KW-0902">Two-component regulatory system</keyword>
<dbReference type="Gene3D" id="3.30.565.10">
    <property type="entry name" value="Histidine kinase-like ATPase, C-terminal domain"/>
    <property type="match status" value="1"/>
</dbReference>
<dbReference type="Gene3D" id="1.20.5.1930">
    <property type="match status" value="1"/>
</dbReference>
<feature type="domain" description="Histidine kinase/HSP90-like ATPase" evidence="13">
    <location>
        <begin position="294"/>
        <end position="376"/>
    </location>
</feature>
<dbReference type="EC" id="2.7.13.3" evidence="2"/>
<dbReference type="CDD" id="cd16917">
    <property type="entry name" value="HATPase_UhpB-NarQ-NarX-like"/>
    <property type="match status" value="1"/>
</dbReference>
<sequence length="377" mass="38521">MRTIALVCGMAAVVFASTVMAYANQPQARPLDVLGWTLLALNVLALAWLPGRAPAVLAATAAATAAFFALGYALALWPAPALVALFSVVAAGRRALGWAGAAFLVAVPAAVLIPAPEADNAAGVALWALIVTAVAQLAEASGARRARAAEAERRAAEAERTREEEARRRAQEERLRVARELHDVTSHTVSVIALHAAVAAEAVARAGGPPEAAEALRVIRASSRQALTEMKAVLGVLRPPHAPGDGYGDGGGGEPRSPSPGCAQLPGLLGAAGLPVTLDVEGEPRTLPPAADLTVYRVVQEALTNTIRHAAATRARVTLTYETGAVTVRVDDDGKGSRAPRGHGLTGMAERVAAAGGRLDTGDGPGGGFRVAARLPA</sequence>
<evidence type="ECO:0000313" key="16">
    <source>
        <dbReference type="Proteomes" id="UP001589647"/>
    </source>
</evidence>
<evidence type="ECO:0000256" key="8">
    <source>
        <dbReference type="ARBA" id="ARBA00023012"/>
    </source>
</evidence>
<dbReference type="GO" id="GO:0016301">
    <property type="term" value="F:kinase activity"/>
    <property type="evidence" value="ECO:0007669"/>
    <property type="project" value="UniProtKB-KW"/>
</dbReference>
<dbReference type="Pfam" id="PF07730">
    <property type="entry name" value="HisKA_3"/>
    <property type="match status" value="1"/>
</dbReference>
<keyword evidence="4" id="KW-0808">Transferase</keyword>
<evidence type="ECO:0000256" key="4">
    <source>
        <dbReference type="ARBA" id="ARBA00022679"/>
    </source>
</evidence>
<keyword evidence="3" id="KW-0597">Phosphoprotein</keyword>
<evidence type="ECO:0000256" key="9">
    <source>
        <dbReference type="SAM" id="Coils"/>
    </source>
</evidence>
<feature type="domain" description="Signal transduction histidine kinase subgroup 3 dimerisation and phosphoacceptor" evidence="14">
    <location>
        <begin position="173"/>
        <end position="240"/>
    </location>
</feature>
<evidence type="ECO:0000256" key="7">
    <source>
        <dbReference type="ARBA" id="ARBA00022840"/>
    </source>
</evidence>
<feature type="signal peptide" evidence="12">
    <location>
        <begin position="1"/>
        <end position="21"/>
    </location>
</feature>
<evidence type="ECO:0000256" key="12">
    <source>
        <dbReference type="SAM" id="SignalP"/>
    </source>
</evidence>
<feature type="compositionally biased region" description="Gly residues" evidence="10">
    <location>
        <begin position="245"/>
        <end position="254"/>
    </location>
</feature>
<evidence type="ECO:0000256" key="6">
    <source>
        <dbReference type="ARBA" id="ARBA00022777"/>
    </source>
</evidence>
<gene>
    <name evidence="15" type="ORF">ACFFV7_01650</name>
</gene>
<keyword evidence="16" id="KW-1185">Reference proteome</keyword>
<evidence type="ECO:0000259" key="13">
    <source>
        <dbReference type="Pfam" id="PF02518"/>
    </source>
</evidence>
<comment type="caution">
    <text evidence="15">The sequence shown here is derived from an EMBL/GenBank/DDBJ whole genome shotgun (WGS) entry which is preliminary data.</text>
</comment>
<keyword evidence="11" id="KW-0472">Membrane</keyword>
<dbReference type="InterPro" id="IPR003594">
    <property type="entry name" value="HATPase_dom"/>
</dbReference>
<dbReference type="InterPro" id="IPR036890">
    <property type="entry name" value="HATPase_C_sf"/>
</dbReference>
<keyword evidence="5" id="KW-0547">Nucleotide-binding</keyword>
<keyword evidence="11" id="KW-0812">Transmembrane</keyword>
<feature type="coiled-coil region" evidence="9">
    <location>
        <begin position="146"/>
        <end position="176"/>
    </location>
</feature>
<keyword evidence="9" id="KW-0175">Coiled coil</keyword>
<feature type="transmembrane region" description="Helical" evidence="11">
    <location>
        <begin position="120"/>
        <end position="138"/>
    </location>
</feature>
<dbReference type="SUPFAM" id="SSF55874">
    <property type="entry name" value="ATPase domain of HSP90 chaperone/DNA topoisomerase II/histidine kinase"/>
    <property type="match status" value="1"/>
</dbReference>
<keyword evidence="12" id="KW-0732">Signal</keyword>
<protein>
    <recommendedName>
        <fullName evidence="2">histidine kinase</fullName>
        <ecNumber evidence="2">2.7.13.3</ecNumber>
    </recommendedName>
</protein>
<dbReference type="PANTHER" id="PTHR24421">
    <property type="entry name" value="NITRATE/NITRITE SENSOR PROTEIN NARX-RELATED"/>
    <property type="match status" value="1"/>
</dbReference>
<dbReference type="EMBL" id="JBHMEI010000001">
    <property type="protein sequence ID" value="MFB9199882.1"/>
    <property type="molecule type" value="Genomic_DNA"/>
</dbReference>
<feature type="chain" id="PRO_5045690492" description="histidine kinase" evidence="12">
    <location>
        <begin position="22"/>
        <end position="377"/>
    </location>
</feature>
<dbReference type="InterPro" id="IPR050482">
    <property type="entry name" value="Sensor_HK_TwoCompSys"/>
</dbReference>
<evidence type="ECO:0000259" key="14">
    <source>
        <dbReference type="Pfam" id="PF07730"/>
    </source>
</evidence>
<feature type="transmembrane region" description="Helical" evidence="11">
    <location>
        <begin position="33"/>
        <end position="49"/>
    </location>
</feature>
<comment type="catalytic activity">
    <reaction evidence="1">
        <text>ATP + protein L-histidine = ADP + protein N-phospho-L-histidine.</text>
        <dbReference type="EC" id="2.7.13.3"/>
    </reaction>
</comment>
<organism evidence="15 16">
    <name type="scientific">Nonomuraea spiralis</name>
    <dbReference type="NCBI Taxonomy" id="46182"/>
    <lineage>
        <taxon>Bacteria</taxon>
        <taxon>Bacillati</taxon>
        <taxon>Actinomycetota</taxon>
        <taxon>Actinomycetes</taxon>
        <taxon>Streptosporangiales</taxon>
        <taxon>Streptosporangiaceae</taxon>
        <taxon>Nonomuraea</taxon>
    </lineage>
</organism>
<dbReference type="Pfam" id="PF02518">
    <property type="entry name" value="HATPase_c"/>
    <property type="match status" value="1"/>
</dbReference>
<evidence type="ECO:0000256" key="10">
    <source>
        <dbReference type="SAM" id="MobiDB-lite"/>
    </source>
</evidence>
<dbReference type="RefSeq" id="WP_189645538.1">
    <property type="nucleotide sequence ID" value="NZ_BMRC01000001.1"/>
</dbReference>
<dbReference type="PANTHER" id="PTHR24421:SF10">
    <property type="entry name" value="NITRATE_NITRITE SENSOR PROTEIN NARQ"/>
    <property type="match status" value="1"/>
</dbReference>
<evidence type="ECO:0000256" key="11">
    <source>
        <dbReference type="SAM" id="Phobius"/>
    </source>
</evidence>
<evidence type="ECO:0000256" key="3">
    <source>
        <dbReference type="ARBA" id="ARBA00022553"/>
    </source>
</evidence>
<dbReference type="Proteomes" id="UP001589647">
    <property type="component" value="Unassembled WGS sequence"/>
</dbReference>
<evidence type="ECO:0000256" key="5">
    <source>
        <dbReference type="ARBA" id="ARBA00022741"/>
    </source>
</evidence>
<accession>A0ABV5I6C5</accession>
<keyword evidence="6 15" id="KW-0418">Kinase</keyword>
<dbReference type="InterPro" id="IPR011712">
    <property type="entry name" value="Sig_transdc_His_kin_sub3_dim/P"/>
</dbReference>
<evidence type="ECO:0000256" key="1">
    <source>
        <dbReference type="ARBA" id="ARBA00000085"/>
    </source>
</evidence>
<feature type="compositionally biased region" description="Low complexity" evidence="10">
    <location>
        <begin position="255"/>
        <end position="264"/>
    </location>
</feature>
<proteinExistence type="predicted"/>